<evidence type="ECO:0000256" key="4">
    <source>
        <dbReference type="ARBA" id="ARBA00022722"/>
    </source>
</evidence>
<proteinExistence type="predicted"/>
<evidence type="ECO:0000256" key="16">
    <source>
        <dbReference type="SAM" id="MobiDB-lite"/>
    </source>
</evidence>
<evidence type="ECO:0000256" key="2">
    <source>
        <dbReference type="ARBA" id="ARBA00022612"/>
    </source>
</evidence>
<dbReference type="GO" id="GO:0008270">
    <property type="term" value="F:zinc ion binding"/>
    <property type="evidence" value="ECO:0007669"/>
    <property type="project" value="InterPro"/>
</dbReference>
<comment type="caution">
    <text evidence="17">The sequence shown here is derived from an EMBL/GenBank/DDBJ whole genome shotgun (WGS) entry which is preliminary data.</text>
</comment>
<dbReference type="Proteomes" id="UP001152795">
    <property type="component" value="Unassembled WGS sequence"/>
</dbReference>
<dbReference type="SUPFAM" id="SSF53098">
    <property type="entry name" value="Ribonuclease H-like"/>
    <property type="match status" value="1"/>
</dbReference>
<evidence type="ECO:0000256" key="6">
    <source>
        <dbReference type="ARBA" id="ARBA00022741"/>
    </source>
</evidence>
<dbReference type="InterPro" id="IPR036397">
    <property type="entry name" value="RNaseH_sf"/>
</dbReference>
<evidence type="ECO:0000256" key="12">
    <source>
        <dbReference type="ARBA" id="ARBA00022918"/>
    </source>
</evidence>
<feature type="region of interest" description="Disordered" evidence="16">
    <location>
        <begin position="531"/>
        <end position="578"/>
    </location>
</feature>
<evidence type="ECO:0000256" key="7">
    <source>
        <dbReference type="ARBA" id="ARBA00022759"/>
    </source>
</evidence>
<keyword evidence="3" id="KW-0645">Protease</keyword>
<dbReference type="InterPro" id="IPR039537">
    <property type="entry name" value="Retrotran_Ty1/copia-like"/>
</dbReference>
<dbReference type="GO" id="GO:0004519">
    <property type="term" value="F:endonuclease activity"/>
    <property type="evidence" value="ECO:0007669"/>
    <property type="project" value="UniProtKB-KW"/>
</dbReference>
<keyword evidence="14" id="KW-0917">Virion maturation</keyword>
<keyword evidence="15" id="KW-0233">DNA recombination</keyword>
<keyword evidence="7" id="KW-0255">Endonuclease</keyword>
<dbReference type="SMART" id="SM00343">
    <property type="entry name" value="ZnF_C2HC"/>
    <property type="match status" value="1"/>
</dbReference>
<comment type="function">
    <text evidence="1">The aspartyl protease (PR) mediates the proteolytic cleavages of the Gag and Gag-Pol polyproteins after assembly of the VLP.</text>
</comment>
<dbReference type="PROSITE" id="PS50158">
    <property type="entry name" value="ZF_CCHC"/>
    <property type="match status" value="1"/>
</dbReference>
<evidence type="ECO:0000256" key="10">
    <source>
        <dbReference type="ARBA" id="ARBA00022842"/>
    </source>
</evidence>
<organism evidence="17 18">
    <name type="scientific">Paramuricea clavata</name>
    <name type="common">Red gorgonian</name>
    <name type="synonym">Violescent sea-whip</name>
    <dbReference type="NCBI Taxonomy" id="317549"/>
    <lineage>
        <taxon>Eukaryota</taxon>
        <taxon>Metazoa</taxon>
        <taxon>Cnidaria</taxon>
        <taxon>Anthozoa</taxon>
        <taxon>Octocorallia</taxon>
        <taxon>Malacalcyonacea</taxon>
        <taxon>Plexauridae</taxon>
        <taxon>Paramuricea</taxon>
    </lineage>
</organism>
<evidence type="ECO:0000256" key="3">
    <source>
        <dbReference type="ARBA" id="ARBA00022670"/>
    </source>
</evidence>
<dbReference type="PANTHER" id="PTHR42648">
    <property type="entry name" value="TRANSPOSASE, PUTATIVE-RELATED"/>
    <property type="match status" value="1"/>
</dbReference>
<accession>A0A7D9F0C3</accession>
<feature type="region of interest" description="Disordered" evidence="16">
    <location>
        <begin position="1"/>
        <end position="29"/>
    </location>
</feature>
<dbReference type="GO" id="GO:0008233">
    <property type="term" value="F:peptidase activity"/>
    <property type="evidence" value="ECO:0007669"/>
    <property type="project" value="UniProtKB-KW"/>
</dbReference>
<dbReference type="Gene3D" id="4.10.60.10">
    <property type="entry name" value="Zinc finger, CCHC-type"/>
    <property type="match status" value="1"/>
</dbReference>
<evidence type="ECO:0000256" key="8">
    <source>
        <dbReference type="ARBA" id="ARBA00022801"/>
    </source>
</evidence>
<reference evidence="17" key="1">
    <citation type="submission" date="2020-04" db="EMBL/GenBank/DDBJ databases">
        <authorList>
            <person name="Alioto T."/>
            <person name="Alioto T."/>
            <person name="Gomez Garrido J."/>
        </authorList>
    </citation>
    <scope>NUCLEOTIDE SEQUENCE</scope>
    <source>
        <strain evidence="17">A484AB</strain>
    </source>
</reference>
<dbReference type="InterPro" id="IPR057670">
    <property type="entry name" value="SH3_retrovirus"/>
</dbReference>
<dbReference type="InterPro" id="IPR012337">
    <property type="entry name" value="RNaseH-like_sf"/>
</dbReference>
<keyword evidence="5" id="KW-0479">Metal-binding</keyword>
<keyword evidence="13" id="KW-0239">DNA-directed DNA polymerase</keyword>
<name>A0A7D9F0C3_PARCT</name>
<dbReference type="GO" id="GO:0003676">
    <property type="term" value="F:nucleic acid binding"/>
    <property type="evidence" value="ECO:0007669"/>
    <property type="project" value="InterPro"/>
</dbReference>
<dbReference type="Pfam" id="PF13976">
    <property type="entry name" value="gag_pre-integrs"/>
    <property type="match status" value="1"/>
</dbReference>
<evidence type="ECO:0000256" key="11">
    <source>
        <dbReference type="ARBA" id="ARBA00022908"/>
    </source>
</evidence>
<dbReference type="PANTHER" id="PTHR42648:SF11">
    <property type="entry name" value="TRANSPOSON TY4-P GAG-POL POLYPROTEIN"/>
    <property type="match status" value="1"/>
</dbReference>
<dbReference type="InterPro" id="IPR054722">
    <property type="entry name" value="PolX-like_BBD"/>
</dbReference>
<dbReference type="Gene3D" id="3.30.420.10">
    <property type="entry name" value="Ribonuclease H-like superfamily/Ribonuclease H"/>
    <property type="match status" value="1"/>
</dbReference>
<evidence type="ECO:0000256" key="5">
    <source>
        <dbReference type="ARBA" id="ARBA00022723"/>
    </source>
</evidence>
<dbReference type="InterPro" id="IPR025724">
    <property type="entry name" value="GAG-pre-integrase_dom"/>
</dbReference>
<keyword evidence="2" id="KW-1188">Viral release from host cell</keyword>
<keyword evidence="12" id="KW-0695">RNA-directed DNA polymerase</keyword>
<dbReference type="Pfam" id="PF00665">
    <property type="entry name" value="rve"/>
    <property type="match status" value="1"/>
</dbReference>
<dbReference type="InterPro" id="IPR036875">
    <property type="entry name" value="Znf_CCHC_sf"/>
</dbReference>
<dbReference type="InterPro" id="IPR001878">
    <property type="entry name" value="Znf_CCHC"/>
</dbReference>
<dbReference type="OrthoDB" id="413361at2759"/>
<dbReference type="GO" id="GO:0005524">
    <property type="term" value="F:ATP binding"/>
    <property type="evidence" value="ECO:0007669"/>
    <property type="project" value="UniProtKB-KW"/>
</dbReference>
<dbReference type="SUPFAM" id="SSF57756">
    <property type="entry name" value="Retrovirus zinc finger-like domains"/>
    <property type="match status" value="1"/>
</dbReference>
<dbReference type="GO" id="GO:0006310">
    <property type="term" value="P:DNA recombination"/>
    <property type="evidence" value="ECO:0007669"/>
    <property type="project" value="UniProtKB-KW"/>
</dbReference>
<feature type="compositionally biased region" description="Basic and acidic residues" evidence="16">
    <location>
        <begin position="7"/>
        <end position="21"/>
    </location>
</feature>
<evidence type="ECO:0000256" key="13">
    <source>
        <dbReference type="ARBA" id="ARBA00022932"/>
    </source>
</evidence>
<protein>
    <submittedName>
        <fullName evidence="17">Retrovirus-related Pol poly from transposon TNT 1-94</fullName>
    </submittedName>
</protein>
<keyword evidence="8" id="KW-0378">Hydrolase</keyword>
<sequence>MVQQALLHEESKQGPKNESVKNESALMGNRKKNFQESRTCFKCGTVGHIRRNCPQEKARYTKPVYKSRHGAKVGKTQNSDSESESGACVFTVSEGNAKLSDCHWLIDSGASSHMTKEKSVLVNYQQFGEPESVALGDGRVVQALGSGNVHMDMLFSGSKSKRGVLCNVLYVPKLTSNLFSVQAAVAKGNVVKFRGDKCWISDASGRLRGMGSLANKLYKLDCEDVSDGHATLASQESSDLWHQRLGHVHEQRLNSCIKNNIVKGICCENVDKLSFCEACLAGKMHRKPFLAREEIRSSHKLQLVHSDVCGPMQTESFGGASYFVTFTDDYSRCCAVYFMKQKLEVLEKFKEFEAAATNEAGRSIGILRTDNGGEYPSTEFQDYLKAKGIKHELTVPYSPRQNGVAERMNRTLVESARSMIAQARLPKMYWAEAISTAVYVRNRMPTTAIKGNHTTPYERWYERKPNVSHFRVFGCMAFAHVPDSKRQKLDKKAERLRFVGYCRTSKGYRLFDEIKRKMVVRRDVEFNENDFGDKDEMMTTKSQDQTTEDVKDETVEFEEEKVGEEVSTEPRTSGRTRKAPVRYGYDEYAETASPVHPARHVAYNVCEIEEPSSMSEAKENQHSKEWMAAADSEYNSLVENKTWRLVQLPPGRTAIGCRWVFRAKHDSDGRVVSFNI</sequence>
<keyword evidence="13" id="KW-0808">Transferase</keyword>
<dbReference type="Pfam" id="PF22936">
    <property type="entry name" value="Pol_BBD"/>
    <property type="match status" value="1"/>
</dbReference>
<keyword evidence="9" id="KW-0067">ATP-binding</keyword>
<evidence type="ECO:0000256" key="15">
    <source>
        <dbReference type="ARBA" id="ARBA00023172"/>
    </source>
</evidence>
<keyword evidence="4" id="KW-0540">Nuclease</keyword>
<dbReference type="Pfam" id="PF25597">
    <property type="entry name" value="SH3_retrovirus"/>
    <property type="match status" value="1"/>
</dbReference>
<evidence type="ECO:0000256" key="1">
    <source>
        <dbReference type="ARBA" id="ARBA00002180"/>
    </source>
</evidence>
<keyword evidence="18" id="KW-1185">Reference proteome</keyword>
<dbReference type="PROSITE" id="PS50994">
    <property type="entry name" value="INTEGRASE"/>
    <property type="match status" value="1"/>
</dbReference>
<keyword evidence="11" id="KW-0229">DNA integration</keyword>
<dbReference type="AlphaFoldDB" id="A0A7D9F0C3"/>
<keyword evidence="13" id="KW-0548">Nucleotidyltransferase</keyword>
<dbReference type="GO" id="GO:0015074">
    <property type="term" value="P:DNA integration"/>
    <property type="evidence" value="ECO:0007669"/>
    <property type="project" value="UniProtKB-KW"/>
</dbReference>
<dbReference type="InterPro" id="IPR001584">
    <property type="entry name" value="Integrase_cat-core"/>
</dbReference>
<dbReference type="EMBL" id="CACRXK020010714">
    <property type="protein sequence ID" value="CAB4019966.1"/>
    <property type="molecule type" value="Genomic_DNA"/>
</dbReference>
<evidence type="ECO:0000313" key="17">
    <source>
        <dbReference type="EMBL" id="CAB4019966.1"/>
    </source>
</evidence>
<evidence type="ECO:0000313" key="18">
    <source>
        <dbReference type="Proteomes" id="UP001152795"/>
    </source>
</evidence>
<dbReference type="GO" id="GO:0003887">
    <property type="term" value="F:DNA-directed DNA polymerase activity"/>
    <property type="evidence" value="ECO:0007669"/>
    <property type="project" value="UniProtKB-KW"/>
</dbReference>
<keyword evidence="6" id="KW-0547">Nucleotide-binding</keyword>
<keyword evidence="10" id="KW-0460">Magnesium</keyword>
<gene>
    <name evidence="17" type="ORF">PACLA_8A004198</name>
</gene>
<evidence type="ECO:0000256" key="9">
    <source>
        <dbReference type="ARBA" id="ARBA00022840"/>
    </source>
</evidence>
<dbReference type="GO" id="GO:0006508">
    <property type="term" value="P:proteolysis"/>
    <property type="evidence" value="ECO:0007669"/>
    <property type="project" value="UniProtKB-KW"/>
</dbReference>
<evidence type="ECO:0000256" key="14">
    <source>
        <dbReference type="ARBA" id="ARBA00023113"/>
    </source>
</evidence>
<dbReference type="Pfam" id="PF00098">
    <property type="entry name" value="zf-CCHC"/>
    <property type="match status" value="1"/>
</dbReference>
<dbReference type="GO" id="GO:0003964">
    <property type="term" value="F:RNA-directed DNA polymerase activity"/>
    <property type="evidence" value="ECO:0007669"/>
    <property type="project" value="UniProtKB-KW"/>
</dbReference>